<reference evidence="1 2" key="1">
    <citation type="submission" date="2019-06" db="EMBL/GenBank/DDBJ databases">
        <title>Genomic Encyclopedia of Type Strains, Phase IV (KMG-V): Genome sequencing to study the core and pangenomes of soil and plant-associated prokaryotes.</title>
        <authorList>
            <person name="Whitman W."/>
        </authorList>
    </citation>
    <scope>NUCLEOTIDE SEQUENCE [LARGE SCALE GENOMIC DNA]</scope>
    <source>
        <strain evidence="1 2">BR 11622</strain>
    </source>
</reference>
<proteinExistence type="predicted"/>
<evidence type="ECO:0000313" key="1">
    <source>
        <dbReference type="EMBL" id="TWB41936.1"/>
    </source>
</evidence>
<keyword evidence="2" id="KW-1185">Reference proteome</keyword>
<dbReference type="AlphaFoldDB" id="A0A560H6K2"/>
<protein>
    <submittedName>
        <fullName evidence="1">Uncharacterized protein</fullName>
    </submittedName>
</protein>
<sequence length="123" mass="13644">MFDPSKPVQTRDGRAVELVCRDVSGEYPLAGIVTERDGTKRVDQWTREGTDFVGQECDSPDDLVNVPEAAKGRRKVYLNIYSNGAMSAHRDTGEAHRRAYMGAWPVVARSVVNVEWTEGVFAA</sequence>
<comment type="caution">
    <text evidence="1">The sequence shown here is derived from an EMBL/GenBank/DDBJ whole genome shotgun (WGS) entry which is preliminary data.</text>
</comment>
<dbReference type="RefSeq" id="WP_145733097.1">
    <property type="nucleotide sequence ID" value="NZ_VITR01000007.1"/>
</dbReference>
<evidence type="ECO:0000313" key="2">
    <source>
        <dbReference type="Proteomes" id="UP000315751"/>
    </source>
</evidence>
<dbReference type="Proteomes" id="UP000315751">
    <property type="component" value="Unassembled WGS sequence"/>
</dbReference>
<dbReference type="EMBL" id="VITR01000007">
    <property type="protein sequence ID" value="TWB41936.1"/>
    <property type="molecule type" value="Genomic_DNA"/>
</dbReference>
<gene>
    <name evidence="1" type="ORF">FBZ90_107315</name>
</gene>
<dbReference type="OrthoDB" id="7220099at2"/>
<organism evidence="1 2">
    <name type="scientific">Nitrospirillum amazonense</name>
    <dbReference type="NCBI Taxonomy" id="28077"/>
    <lineage>
        <taxon>Bacteria</taxon>
        <taxon>Pseudomonadati</taxon>
        <taxon>Pseudomonadota</taxon>
        <taxon>Alphaproteobacteria</taxon>
        <taxon>Rhodospirillales</taxon>
        <taxon>Azospirillaceae</taxon>
        <taxon>Nitrospirillum</taxon>
    </lineage>
</organism>
<accession>A0A560H6K2</accession>
<name>A0A560H6K2_9PROT</name>